<dbReference type="SUPFAM" id="SSF82199">
    <property type="entry name" value="SET domain"/>
    <property type="match status" value="1"/>
</dbReference>
<dbReference type="WBParaSite" id="TREG1_142880.1">
    <property type="protein sequence ID" value="TREG1_142880.1"/>
    <property type="gene ID" value="TREG1_142880"/>
</dbReference>
<feature type="domain" description="SET" evidence="4">
    <location>
        <begin position="65"/>
        <end position="93"/>
    </location>
</feature>
<keyword evidence="1" id="KW-0805">Transcription regulation</keyword>
<dbReference type="GO" id="GO:0003682">
    <property type="term" value="F:chromatin binding"/>
    <property type="evidence" value="ECO:0007669"/>
    <property type="project" value="TreeGrafter"/>
</dbReference>
<dbReference type="GO" id="GO:0031507">
    <property type="term" value="P:heterochromatin formation"/>
    <property type="evidence" value="ECO:0007669"/>
    <property type="project" value="TreeGrafter"/>
</dbReference>
<evidence type="ECO:0000256" key="2">
    <source>
        <dbReference type="ARBA" id="ARBA00023163"/>
    </source>
</evidence>
<proteinExistence type="predicted"/>
<feature type="compositionally biased region" description="Basic residues" evidence="3">
    <location>
        <begin position="11"/>
        <end position="22"/>
    </location>
</feature>
<dbReference type="AlphaFoldDB" id="A0AA85JCU4"/>
<dbReference type="Proteomes" id="UP000050795">
    <property type="component" value="Unassembled WGS sequence"/>
</dbReference>
<evidence type="ECO:0000259" key="4">
    <source>
        <dbReference type="Pfam" id="PF00856"/>
    </source>
</evidence>
<accession>A0AA85JCU4</accession>
<dbReference type="GO" id="GO:0035098">
    <property type="term" value="C:ESC/E(Z) complex"/>
    <property type="evidence" value="ECO:0007669"/>
    <property type="project" value="TreeGrafter"/>
</dbReference>
<name>A0AA85JCU4_TRIRE</name>
<dbReference type="InterPro" id="IPR045318">
    <property type="entry name" value="EZH1/2-like"/>
</dbReference>
<dbReference type="PANTHER" id="PTHR45747:SF4">
    <property type="entry name" value="HISTONE-LYSINE N-METHYLTRANSFERASE E(Z)"/>
    <property type="match status" value="1"/>
</dbReference>
<dbReference type="Gene3D" id="2.170.270.10">
    <property type="entry name" value="SET domain"/>
    <property type="match status" value="1"/>
</dbReference>
<feature type="region of interest" description="Disordered" evidence="3">
    <location>
        <begin position="1"/>
        <end position="25"/>
    </location>
</feature>
<reference evidence="5" key="1">
    <citation type="submission" date="2022-06" db="EMBL/GenBank/DDBJ databases">
        <authorList>
            <person name="Berger JAMES D."/>
            <person name="Berger JAMES D."/>
        </authorList>
    </citation>
    <scope>NUCLEOTIDE SEQUENCE [LARGE SCALE GENOMIC DNA]</scope>
</reference>
<evidence type="ECO:0000256" key="3">
    <source>
        <dbReference type="SAM" id="MobiDB-lite"/>
    </source>
</evidence>
<sequence>MANESNVLTRNLRKRSKKRVKKSTALELPTPREVGAYLSKMVQIRTNLSMNIVVRSLVKTKLIDVMVMVNGDHRIGIFAKRTIQPGEELFFDYRYGPMEQLK</sequence>
<keyword evidence="5" id="KW-1185">Reference proteome</keyword>
<dbReference type="InterPro" id="IPR046341">
    <property type="entry name" value="SET_dom_sf"/>
</dbReference>
<dbReference type="GO" id="GO:0046976">
    <property type="term" value="F:histone H3K27 methyltransferase activity"/>
    <property type="evidence" value="ECO:0007669"/>
    <property type="project" value="TreeGrafter"/>
</dbReference>
<evidence type="ECO:0000256" key="1">
    <source>
        <dbReference type="ARBA" id="ARBA00023015"/>
    </source>
</evidence>
<protein>
    <recommendedName>
        <fullName evidence="4">SET domain-containing protein</fullName>
    </recommendedName>
</protein>
<evidence type="ECO:0000313" key="6">
    <source>
        <dbReference type="WBParaSite" id="TREG1_142880.1"/>
    </source>
</evidence>
<reference evidence="6" key="2">
    <citation type="submission" date="2023-11" db="UniProtKB">
        <authorList>
            <consortium name="WormBaseParasite"/>
        </authorList>
    </citation>
    <scope>IDENTIFICATION</scope>
</reference>
<dbReference type="PANTHER" id="PTHR45747">
    <property type="entry name" value="HISTONE-LYSINE N-METHYLTRANSFERASE E(Z)"/>
    <property type="match status" value="1"/>
</dbReference>
<dbReference type="Pfam" id="PF00856">
    <property type="entry name" value="SET"/>
    <property type="match status" value="1"/>
</dbReference>
<keyword evidence="2" id="KW-0804">Transcription</keyword>
<organism evidence="5 6">
    <name type="scientific">Trichobilharzia regenti</name>
    <name type="common">Nasal bird schistosome</name>
    <dbReference type="NCBI Taxonomy" id="157069"/>
    <lineage>
        <taxon>Eukaryota</taxon>
        <taxon>Metazoa</taxon>
        <taxon>Spiralia</taxon>
        <taxon>Lophotrochozoa</taxon>
        <taxon>Platyhelminthes</taxon>
        <taxon>Trematoda</taxon>
        <taxon>Digenea</taxon>
        <taxon>Strigeidida</taxon>
        <taxon>Schistosomatoidea</taxon>
        <taxon>Schistosomatidae</taxon>
        <taxon>Trichobilharzia</taxon>
    </lineage>
</organism>
<dbReference type="InterPro" id="IPR001214">
    <property type="entry name" value="SET_dom"/>
</dbReference>
<evidence type="ECO:0000313" key="5">
    <source>
        <dbReference type="Proteomes" id="UP000050795"/>
    </source>
</evidence>